<dbReference type="InterPro" id="IPR008937">
    <property type="entry name" value="Ras-like_GEF"/>
</dbReference>
<gene>
    <name evidence="5" type="ORF">WMSIL1_LOCUS11489</name>
</gene>
<dbReference type="PROSITE" id="PS50009">
    <property type="entry name" value="RASGEF_CAT"/>
    <property type="match status" value="1"/>
</dbReference>
<dbReference type="SUPFAM" id="SSF48366">
    <property type="entry name" value="Ras GEF"/>
    <property type="match status" value="2"/>
</dbReference>
<organism evidence="5 6">
    <name type="scientific">Hymenolepis diminuta</name>
    <name type="common">Rat tapeworm</name>
    <dbReference type="NCBI Taxonomy" id="6216"/>
    <lineage>
        <taxon>Eukaryota</taxon>
        <taxon>Metazoa</taxon>
        <taxon>Spiralia</taxon>
        <taxon>Lophotrochozoa</taxon>
        <taxon>Platyhelminthes</taxon>
        <taxon>Cestoda</taxon>
        <taxon>Eucestoda</taxon>
        <taxon>Cyclophyllidea</taxon>
        <taxon>Hymenolepididae</taxon>
        <taxon>Hymenolepis</taxon>
    </lineage>
</organism>
<dbReference type="InterPro" id="IPR036964">
    <property type="entry name" value="RASGEF_cat_dom_sf"/>
</dbReference>
<accession>A0A564Z158</accession>
<feature type="non-terminal residue" evidence="5">
    <location>
        <position position="1"/>
    </location>
</feature>
<evidence type="ECO:0000256" key="3">
    <source>
        <dbReference type="SAM" id="MobiDB-lite"/>
    </source>
</evidence>
<dbReference type="GO" id="GO:0005886">
    <property type="term" value="C:plasma membrane"/>
    <property type="evidence" value="ECO:0007669"/>
    <property type="project" value="TreeGrafter"/>
</dbReference>
<dbReference type="InterPro" id="IPR023578">
    <property type="entry name" value="Ras_GEF_dom_sf"/>
</dbReference>
<evidence type="ECO:0000313" key="5">
    <source>
        <dbReference type="EMBL" id="VUZ53156.1"/>
    </source>
</evidence>
<feature type="compositionally biased region" description="Basic and acidic residues" evidence="3">
    <location>
        <begin position="236"/>
        <end position="250"/>
    </location>
</feature>
<reference evidence="5 6" key="1">
    <citation type="submission" date="2019-07" db="EMBL/GenBank/DDBJ databases">
        <authorList>
            <person name="Jastrzebski P J."/>
            <person name="Paukszto L."/>
            <person name="Jastrzebski P J."/>
        </authorList>
    </citation>
    <scope>NUCLEOTIDE SEQUENCE [LARGE SCALE GENOMIC DNA]</scope>
    <source>
        <strain evidence="5 6">WMS-il1</strain>
    </source>
</reference>
<protein>
    <recommendedName>
        <fullName evidence="4">Ras-GEF domain-containing protein</fullName>
    </recommendedName>
</protein>
<feature type="compositionally biased region" description="Basic and acidic residues" evidence="3">
    <location>
        <begin position="288"/>
        <end position="300"/>
    </location>
</feature>
<dbReference type="EMBL" id="CABIJS010000544">
    <property type="protein sequence ID" value="VUZ53156.1"/>
    <property type="molecule type" value="Genomic_DNA"/>
</dbReference>
<dbReference type="InterPro" id="IPR001895">
    <property type="entry name" value="RASGEF_cat_dom"/>
</dbReference>
<dbReference type="SMART" id="SM00147">
    <property type="entry name" value="RasGEF"/>
    <property type="match status" value="1"/>
</dbReference>
<dbReference type="GO" id="GO:0005085">
    <property type="term" value="F:guanyl-nucleotide exchange factor activity"/>
    <property type="evidence" value="ECO:0007669"/>
    <property type="project" value="UniProtKB-KW"/>
</dbReference>
<feature type="compositionally biased region" description="Polar residues" evidence="3">
    <location>
        <begin position="324"/>
        <end position="336"/>
    </location>
</feature>
<feature type="region of interest" description="Disordered" evidence="3">
    <location>
        <begin position="406"/>
        <end position="429"/>
    </location>
</feature>
<evidence type="ECO:0000256" key="2">
    <source>
        <dbReference type="PROSITE-ProRule" id="PRU00168"/>
    </source>
</evidence>
<dbReference type="PANTHER" id="PTHR23113">
    <property type="entry name" value="GUANINE NUCLEOTIDE EXCHANGE FACTOR"/>
    <property type="match status" value="1"/>
</dbReference>
<feature type="compositionally biased region" description="Polar residues" evidence="3">
    <location>
        <begin position="356"/>
        <end position="372"/>
    </location>
</feature>
<dbReference type="AlphaFoldDB" id="A0A564Z158"/>
<dbReference type="Gene3D" id="1.10.840.10">
    <property type="entry name" value="Ras guanine-nucleotide exchange factors catalytic domain"/>
    <property type="match status" value="2"/>
</dbReference>
<proteinExistence type="predicted"/>
<feature type="domain" description="Ras-GEF" evidence="4">
    <location>
        <begin position="13"/>
        <end position="301"/>
    </location>
</feature>
<feature type="region of interest" description="Disordered" evidence="3">
    <location>
        <begin position="236"/>
        <end position="391"/>
    </location>
</feature>
<dbReference type="Pfam" id="PF00617">
    <property type="entry name" value="RasGEF"/>
    <property type="match status" value="1"/>
</dbReference>
<evidence type="ECO:0000313" key="6">
    <source>
        <dbReference type="Proteomes" id="UP000321570"/>
    </source>
</evidence>
<name>A0A564Z158_HYMDI</name>
<feature type="compositionally biased region" description="Polar residues" evidence="3">
    <location>
        <begin position="268"/>
        <end position="284"/>
    </location>
</feature>
<evidence type="ECO:0000256" key="1">
    <source>
        <dbReference type="ARBA" id="ARBA00022658"/>
    </source>
</evidence>
<keyword evidence="1 2" id="KW-0344">Guanine-nucleotide releasing factor</keyword>
<evidence type="ECO:0000259" key="4">
    <source>
        <dbReference type="PROSITE" id="PS50009"/>
    </source>
</evidence>
<dbReference type="Proteomes" id="UP000321570">
    <property type="component" value="Unassembled WGS sequence"/>
</dbReference>
<dbReference type="GO" id="GO:0007265">
    <property type="term" value="P:Ras protein signal transduction"/>
    <property type="evidence" value="ECO:0007669"/>
    <property type="project" value="TreeGrafter"/>
</dbReference>
<sequence length="646" mass="72356">VQTSIIEAEHVAPTSQLANEICNPSFASITLSMVAMPLQADRDKHSHIERGESHSAIARSAISLSSIQDFDPLLCGDVLLRAEILAKWIAVAAELRDLRSFSAFTSVMTALQGCAISGLYATWNIVEKHYPEKNEMFHELSELLKLDDNRKYARELMDHMYSSYELARQQETKHSGLFSSIFRRKLGYENSTLHVKETKYLARKVIEHEENILKSVGTIPYLGIFLNDLAMLNESAPDRVSKPKPPELRRPASGTGLVSMVIDRRKISNGSYDNRTNGRQNGHIQSAKAERRQRSHRSQEVRIPTPLVTPEPKRPPRRKRMTESTDSGTGSGVNESGTRKPPVPIVVDHRSRKETAATNECDSSITPPSFSGVSLPKDKRSRQAKGPNGLPLIVEPLSVTLSIFPSSSQSQKLPSPRRSRKSSLGFSSMTSNTVDGATMILDDDDLINIRKHTREYKILSKLMQLQATATRYKIQEDTAFRKWFDGVVLLSENGANQKAKELEPMSRNFRLGGRHISGSLEVLSMSSGGDEFSRSRASSPTGEHRLPPCFSAIGSNVRDRRSFNSLEKRKPSLKESIRGHTLILKCHSSSYNDFRRAAGSPSPSQTHQHLSAFKNKIKSTLHRPRSDSTHPSLMFFNHEEEVYTRF</sequence>
<keyword evidence="6" id="KW-1185">Reference proteome</keyword>
<dbReference type="PANTHER" id="PTHR23113:SF312">
    <property type="entry name" value="RAL GUANINE NUCLEOTIDE DISSOCIATION STIMULATOR-LIKE, ISOFORM E"/>
    <property type="match status" value="1"/>
</dbReference>